<proteinExistence type="predicted"/>
<organism evidence="1 2">
    <name type="scientific">Ancylostoma ceylanicum</name>
    <dbReference type="NCBI Taxonomy" id="53326"/>
    <lineage>
        <taxon>Eukaryota</taxon>
        <taxon>Metazoa</taxon>
        <taxon>Ecdysozoa</taxon>
        <taxon>Nematoda</taxon>
        <taxon>Chromadorea</taxon>
        <taxon>Rhabditida</taxon>
        <taxon>Rhabditina</taxon>
        <taxon>Rhabditomorpha</taxon>
        <taxon>Strongyloidea</taxon>
        <taxon>Ancylostomatidae</taxon>
        <taxon>Ancylostomatinae</taxon>
        <taxon>Ancylostoma</taxon>
    </lineage>
</organism>
<dbReference type="EMBL" id="JARK01001384">
    <property type="protein sequence ID" value="EYC12293.1"/>
    <property type="molecule type" value="Genomic_DNA"/>
</dbReference>
<dbReference type="AlphaFoldDB" id="A0A016UCE5"/>
<accession>A0A016UCE5</accession>
<protein>
    <submittedName>
        <fullName evidence="1">Uncharacterized protein</fullName>
    </submittedName>
</protein>
<evidence type="ECO:0000313" key="2">
    <source>
        <dbReference type="Proteomes" id="UP000024635"/>
    </source>
</evidence>
<name>A0A016UCE5_9BILA</name>
<dbReference type="Proteomes" id="UP000024635">
    <property type="component" value="Unassembled WGS sequence"/>
</dbReference>
<gene>
    <name evidence="1" type="primary">Acey_s0048.g1715</name>
    <name evidence="1" type="ORF">Y032_0048g1715</name>
</gene>
<keyword evidence="2" id="KW-1185">Reference proteome</keyword>
<reference evidence="2" key="1">
    <citation type="journal article" date="2015" name="Nat. Genet.">
        <title>The genome and transcriptome of the zoonotic hookworm Ancylostoma ceylanicum identify infection-specific gene families.</title>
        <authorList>
            <person name="Schwarz E.M."/>
            <person name="Hu Y."/>
            <person name="Antoshechkin I."/>
            <person name="Miller M.M."/>
            <person name="Sternberg P.W."/>
            <person name="Aroian R.V."/>
        </authorList>
    </citation>
    <scope>NUCLEOTIDE SEQUENCE</scope>
    <source>
        <strain evidence="2">HY135</strain>
    </source>
</reference>
<comment type="caution">
    <text evidence="1">The sequence shown here is derived from an EMBL/GenBank/DDBJ whole genome shotgun (WGS) entry which is preliminary data.</text>
</comment>
<evidence type="ECO:0000313" key="1">
    <source>
        <dbReference type="EMBL" id="EYC12293.1"/>
    </source>
</evidence>
<sequence>MSTEVLLSRTRQARTLRVLASEEQIRGFPIVYFIHGSPSNKGSQQIRCKATWRDPGWRIGGLSGTKSSHALAMRRG</sequence>